<gene>
    <name evidence="1" type="ORF">RPERSI_LOCUS30597</name>
</gene>
<comment type="caution">
    <text evidence="1">The sequence shown here is derived from an EMBL/GenBank/DDBJ whole genome shotgun (WGS) entry which is preliminary data.</text>
</comment>
<protein>
    <submittedName>
        <fullName evidence="1">20194_t:CDS:1</fullName>
    </submittedName>
</protein>
<reference evidence="1" key="1">
    <citation type="submission" date="2021-06" db="EMBL/GenBank/DDBJ databases">
        <authorList>
            <person name="Kallberg Y."/>
            <person name="Tangrot J."/>
            <person name="Rosling A."/>
        </authorList>
    </citation>
    <scope>NUCLEOTIDE SEQUENCE</scope>
    <source>
        <strain evidence="1">MA461A</strain>
    </source>
</reference>
<dbReference type="EMBL" id="CAJVQC010119959">
    <property type="protein sequence ID" value="CAG8838238.1"/>
    <property type="molecule type" value="Genomic_DNA"/>
</dbReference>
<evidence type="ECO:0000313" key="2">
    <source>
        <dbReference type="Proteomes" id="UP000789920"/>
    </source>
</evidence>
<name>A0ACA9SH41_9GLOM</name>
<dbReference type="Proteomes" id="UP000789920">
    <property type="component" value="Unassembled WGS sequence"/>
</dbReference>
<proteinExistence type="predicted"/>
<organism evidence="1 2">
    <name type="scientific">Racocetra persica</name>
    <dbReference type="NCBI Taxonomy" id="160502"/>
    <lineage>
        <taxon>Eukaryota</taxon>
        <taxon>Fungi</taxon>
        <taxon>Fungi incertae sedis</taxon>
        <taxon>Mucoromycota</taxon>
        <taxon>Glomeromycotina</taxon>
        <taxon>Glomeromycetes</taxon>
        <taxon>Diversisporales</taxon>
        <taxon>Gigasporaceae</taxon>
        <taxon>Racocetra</taxon>
    </lineage>
</organism>
<accession>A0ACA9SH41</accession>
<feature type="non-terminal residue" evidence="1">
    <location>
        <position position="238"/>
    </location>
</feature>
<evidence type="ECO:0000313" key="1">
    <source>
        <dbReference type="EMBL" id="CAG8838238.1"/>
    </source>
</evidence>
<sequence length="238" mass="27083">YLLVLTFYNGVTNTIHTIHAVYALNVNLKKAYSITGILTRNKIYYHGGLQMIGVDDFVTNSLPSSNIINSFDDAINSNFFSFPYNNAFHVTNNQLYFFGGRLFEQADDGETIFGRYDVQNHKWEFFQNSSEFPFRLEDHSCAMTNNGLFVIFGGKSLASGTTNYSNDIYITNFNSEHWGSSWIKPSFIYGPGSRTFHSATILPDGRMVVLGGQTNDSIFVPMSEIWVYDININEWQDI</sequence>
<feature type="non-terminal residue" evidence="1">
    <location>
        <position position="1"/>
    </location>
</feature>
<keyword evidence="2" id="KW-1185">Reference proteome</keyword>